<dbReference type="GO" id="GO:0003676">
    <property type="term" value="F:nucleic acid binding"/>
    <property type="evidence" value="ECO:0007669"/>
    <property type="project" value="InterPro"/>
</dbReference>
<comment type="similarity">
    <text evidence="3">Belongs to the class-II aminoacyl-tRNA synthetase family. Alax-L subfamily.</text>
</comment>
<evidence type="ECO:0000259" key="7">
    <source>
        <dbReference type="PROSITE" id="PS50860"/>
    </source>
</evidence>
<evidence type="ECO:0000256" key="2">
    <source>
        <dbReference type="ARBA" id="ARBA00004496"/>
    </source>
</evidence>
<dbReference type="Gene3D" id="3.30.980.10">
    <property type="entry name" value="Threonyl-trna Synthetase, Chain A, domain 2"/>
    <property type="match status" value="1"/>
</dbReference>
<dbReference type="GO" id="GO:0005524">
    <property type="term" value="F:ATP binding"/>
    <property type="evidence" value="ECO:0007669"/>
    <property type="project" value="InterPro"/>
</dbReference>
<protein>
    <submittedName>
        <fullName evidence="8">Threonyl and alanyl tRNA synthetase second additional domain-containing protein</fullName>
    </submittedName>
</protein>
<dbReference type="SUPFAM" id="SSF50447">
    <property type="entry name" value="Translation proteins"/>
    <property type="match status" value="1"/>
</dbReference>
<proteinExistence type="inferred from homology"/>
<name>A0A2J6Q5W1_9HELO</name>
<organism evidence="8 9">
    <name type="scientific">Hyaloscypha hepaticicola</name>
    <dbReference type="NCBI Taxonomy" id="2082293"/>
    <lineage>
        <taxon>Eukaryota</taxon>
        <taxon>Fungi</taxon>
        <taxon>Dikarya</taxon>
        <taxon>Ascomycota</taxon>
        <taxon>Pezizomycotina</taxon>
        <taxon>Leotiomycetes</taxon>
        <taxon>Helotiales</taxon>
        <taxon>Hyaloscyphaceae</taxon>
        <taxon>Hyaloscypha</taxon>
    </lineage>
</organism>
<keyword evidence="8" id="KW-0030">Aminoacyl-tRNA synthetase</keyword>
<dbReference type="EMBL" id="KZ613480">
    <property type="protein sequence ID" value="PMD21677.1"/>
    <property type="molecule type" value="Genomic_DNA"/>
</dbReference>
<reference evidence="8 9" key="1">
    <citation type="submission" date="2016-05" db="EMBL/GenBank/DDBJ databases">
        <title>A degradative enzymes factory behind the ericoid mycorrhizal symbiosis.</title>
        <authorList>
            <consortium name="DOE Joint Genome Institute"/>
            <person name="Martino E."/>
            <person name="Morin E."/>
            <person name="Grelet G."/>
            <person name="Kuo A."/>
            <person name="Kohler A."/>
            <person name="Daghino S."/>
            <person name="Barry K."/>
            <person name="Choi C."/>
            <person name="Cichocki N."/>
            <person name="Clum A."/>
            <person name="Copeland A."/>
            <person name="Hainaut M."/>
            <person name="Haridas S."/>
            <person name="Labutti K."/>
            <person name="Lindquist E."/>
            <person name="Lipzen A."/>
            <person name="Khouja H.-R."/>
            <person name="Murat C."/>
            <person name="Ohm R."/>
            <person name="Olson A."/>
            <person name="Spatafora J."/>
            <person name="Veneault-Fourrey C."/>
            <person name="Henrissat B."/>
            <person name="Grigoriev I."/>
            <person name="Martin F."/>
            <person name="Perotto S."/>
        </authorList>
    </citation>
    <scope>NUCLEOTIDE SEQUENCE [LARGE SCALE GENOMIC DNA]</scope>
    <source>
        <strain evidence="8 9">UAMH 7357</strain>
    </source>
</reference>
<evidence type="ECO:0000313" key="9">
    <source>
        <dbReference type="Proteomes" id="UP000235672"/>
    </source>
</evidence>
<keyword evidence="5" id="KW-0862">Zinc</keyword>
<dbReference type="InterPro" id="IPR051335">
    <property type="entry name" value="Alanyl-tRNA_Editing_Enzymes"/>
</dbReference>
<dbReference type="InterPro" id="IPR009000">
    <property type="entry name" value="Transl_B-barrel_sf"/>
</dbReference>
<keyword evidence="9" id="KW-1185">Reference proteome</keyword>
<dbReference type="SMART" id="SM00863">
    <property type="entry name" value="tRNA_SAD"/>
    <property type="match status" value="1"/>
</dbReference>
<evidence type="ECO:0000256" key="5">
    <source>
        <dbReference type="ARBA" id="ARBA00022833"/>
    </source>
</evidence>
<feature type="domain" description="Alanyl-transfer RNA synthetases family profile" evidence="7">
    <location>
        <begin position="1"/>
        <end position="279"/>
    </location>
</feature>
<dbReference type="AlphaFoldDB" id="A0A2J6Q5W1"/>
<keyword evidence="8" id="KW-0436">Ligase</keyword>
<keyword evidence="4" id="KW-0479">Metal-binding</keyword>
<dbReference type="GO" id="GO:0006419">
    <property type="term" value="P:alanyl-tRNA aminoacylation"/>
    <property type="evidence" value="ECO:0007669"/>
    <property type="project" value="InterPro"/>
</dbReference>
<evidence type="ECO:0000256" key="3">
    <source>
        <dbReference type="ARBA" id="ARBA00008429"/>
    </source>
</evidence>
<dbReference type="InterPro" id="IPR018165">
    <property type="entry name" value="Ala-tRNA-synth_IIc_core"/>
</dbReference>
<dbReference type="InterPro" id="IPR012947">
    <property type="entry name" value="tRNA_SAD"/>
</dbReference>
<dbReference type="PROSITE" id="PS50860">
    <property type="entry name" value="AA_TRNA_LIGASE_II_ALA"/>
    <property type="match status" value="1"/>
</dbReference>
<sequence length="437" mass="48106">MPLLPPKPSSRVVGDLACQRDSYLRTIDSEVISCVEASPPKTTNGTKNSSKKGVSTPDPEKLYLIEFTDSVLFPEGGGQPTDHGTVSPLSSPTNEPIQIKSIQRQGLQCVYHSPQPLEPGTRVRQDVDFRRRWDHMQQHTGQHLLSAIMDKYDNLESVGWGMGADGDINYIDLPRKPSGEEMRTIQEKCNEAIRNNLKITVETPDDAESDSLPEDYDKEKGVVRIIKIGDIDANPCCGTHLQQTSHIGLILLHHTQSIRGTNCRMYFSAGDRAIKLASSSIRSLRSIGGVLSSGMGAEEVLGAVKKMSDNLTESRRREAKLLMEIAKFESERVKADLSSRRKAWVYRAAGNLDYINSICFELKDKLVGGLVVLATGEKKTSGQVVVVGEKGAVEEFVEKMKGVLSGVKGGGKGERWQGKVMEWQKGEIEALKNLVES</sequence>
<dbReference type="InterPro" id="IPR018163">
    <property type="entry name" value="Thr/Ala-tRNA-synth_IIc_edit"/>
</dbReference>
<feature type="compositionally biased region" description="Low complexity" evidence="6">
    <location>
        <begin position="41"/>
        <end position="53"/>
    </location>
</feature>
<gene>
    <name evidence="8" type="ORF">NA56DRAFT_679204</name>
</gene>
<feature type="region of interest" description="Disordered" evidence="6">
    <location>
        <begin position="37"/>
        <end position="57"/>
    </location>
</feature>
<evidence type="ECO:0000256" key="4">
    <source>
        <dbReference type="ARBA" id="ARBA00022723"/>
    </source>
</evidence>
<dbReference type="GO" id="GO:0002196">
    <property type="term" value="F:Ser-tRNA(Ala) deacylase activity"/>
    <property type="evidence" value="ECO:0007669"/>
    <property type="project" value="TreeGrafter"/>
</dbReference>
<dbReference type="Pfam" id="PF07973">
    <property type="entry name" value="tRNA_SAD"/>
    <property type="match status" value="1"/>
</dbReference>
<dbReference type="STRING" id="1745343.A0A2J6Q5W1"/>
<evidence type="ECO:0000256" key="6">
    <source>
        <dbReference type="SAM" id="MobiDB-lite"/>
    </source>
</evidence>
<dbReference type="Gene3D" id="2.40.30.130">
    <property type="match status" value="1"/>
</dbReference>
<dbReference type="PANTHER" id="PTHR43462:SF1">
    <property type="entry name" value="ALANYL-TRNA EDITING PROTEIN AARSD1"/>
    <property type="match status" value="1"/>
</dbReference>
<dbReference type="GO" id="GO:0004813">
    <property type="term" value="F:alanine-tRNA ligase activity"/>
    <property type="evidence" value="ECO:0007669"/>
    <property type="project" value="InterPro"/>
</dbReference>
<comment type="subcellular location">
    <subcellularLocation>
        <location evidence="2">Cytoplasm</location>
    </subcellularLocation>
</comment>
<accession>A0A2J6Q5W1</accession>
<evidence type="ECO:0000313" key="8">
    <source>
        <dbReference type="EMBL" id="PMD21677.1"/>
    </source>
</evidence>
<dbReference type="GO" id="GO:0046872">
    <property type="term" value="F:metal ion binding"/>
    <property type="evidence" value="ECO:0007669"/>
    <property type="project" value="UniProtKB-KW"/>
</dbReference>
<dbReference type="SUPFAM" id="SSF55186">
    <property type="entry name" value="ThrRS/AlaRS common domain"/>
    <property type="match status" value="1"/>
</dbReference>
<dbReference type="PANTHER" id="PTHR43462">
    <property type="entry name" value="ALANYL-TRNA EDITING PROTEIN"/>
    <property type="match status" value="1"/>
</dbReference>
<dbReference type="OrthoDB" id="288942at2759"/>
<comment type="cofactor">
    <cofactor evidence="1">
        <name>Zn(2+)</name>
        <dbReference type="ChEBI" id="CHEBI:29105"/>
    </cofactor>
</comment>
<dbReference type="GO" id="GO:0005737">
    <property type="term" value="C:cytoplasm"/>
    <property type="evidence" value="ECO:0007669"/>
    <property type="project" value="UniProtKB-SubCell"/>
</dbReference>
<evidence type="ECO:0000256" key="1">
    <source>
        <dbReference type="ARBA" id="ARBA00001947"/>
    </source>
</evidence>
<dbReference type="Proteomes" id="UP000235672">
    <property type="component" value="Unassembled WGS sequence"/>
</dbReference>